<keyword evidence="2" id="KW-1185">Reference proteome</keyword>
<comment type="caution">
    <text evidence="1">The sequence shown here is derived from an EMBL/GenBank/DDBJ whole genome shotgun (WGS) entry which is preliminary data.</text>
</comment>
<sequence>MTAFDLSSLTEALDGLQCNANLNGQLQRCTERNCPVFNYNDIDTHLCTTHETYMRGAIFRRRFPGFETTALVSGDQSILSVAGPVTENIRIVRGNRSTTVFLGAHLDELTAGLHHGIKAGILHYINDYILFLGDSQDKYDILSRSKSHFGASI</sequence>
<proteinExistence type="predicted"/>
<dbReference type="AlphaFoldDB" id="A0A9P8BV64"/>
<dbReference type="Proteomes" id="UP000707451">
    <property type="component" value="Unassembled WGS sequence"/>
</dbReference>
<name>A0A9P8BV64_9FUNG</name>
<gene>
    <name evidence="1" type="ORF">KI688_009838</name>
</gene>
<organism evidence="1 2">
    <name type="scientific">Linnemannia hyalina</name>
    <dbReference type="NCBI Taxonomy" id="64524"/>
    <lineage>
        <taxon>Eukaryota</taxon>
        <taxon>Fungi</taxon>
        <taxon>Fungi incertae sedis</taxon>
        <taxon>Mucoromycota</taxon>
        <taxon>Mortierellomycotina</taxon>
        <taxon>Mortierellomycetes</taxon>
        <taxon>Mortierellales</taxon>
        <taxon>Mortierellaceae</taxon>
        <taxon>Linnemannia</taxon>
    </lineage>
</organism>
<evidence type="ECO:0000313" key="2">
    <source>
        <dbReference type="Proteomes" id="UP000707451"/>
    </source>
</evidence>
<evidence type="ECO:0000313" key="1">
    <source>
        <dbReference type="EMBL" id="KAG9068948.1"/>
    </source>
</evidence>
<accession>A0A9P8BV64</accession>
<reference evidence="1" key="1">
    <citation type="submission" date="2021-06" db="EMBL/GenBank/DDBJ databases">
        <title>Genome Sequence of Mortierella hyaline Strain SCG-10, a Cold-Adapted, Nitrate-Reducing Fungus Isolated from Soil in Minnesota, USA.</title>
        <authorList>
            <person name="Aldossari N."/>
        </authorList>
    </citation>
    <scope>NUCLEOTIDE SEQUENCE</scope>
    <source>
        <strain evidence="1">SCG-10</strain>
    </source>
</reference>
<dbReference type="OrthoDB" id="2415668at2759"/>
<dbReference type="EMBL" id="JAHRHY010000005">
    <property type="protein sequence ID" value="KAG9068948.1"/>
    <property type="molecule type" value="Genomic_DNA"/>
</dbReference>
<protein>
    <submittedName>
        <fullName evidence="1">Uncharacterized protein</fullName>
    </submittedName>
</protein>